<comment type="similarity">
    <text evidence="3">Belongs to the D-isomer specific 2-hydroxyacid dehydrogenase family.</text>
</comment>
<name>A0ABQ0H5G9_9HYPH</name>
<evidence type="ECO:0000313" key="7">
    <source>
        <dbReference type="Proteomes" id="UP001628091"/>
    </source>
</evidence>
<dbReference type="Proteomes" id="UP001628091">
    <property type="component" value="Unassembled WGS sequence"/>
</dbReference>
<dbReference type="InterPro" id="IPR050223">
    <property type="entry name" value="D-isomer_2-hydroxyacid_DH"/>
</dbReference>
<keyword evidence="1 3" id="KW-0560">Oxidoreductase</keyword>
<feature type="domain" description="D-isomer specific 2-hydroxyacid dehydrogenase catalytic" evidence="4">
    <location>
        <begin position="2"/>
        <end position="260"/>
    </location>
</feature>
<sequence>MRLKFYHVSAAGYDGVDFAALPPSVMVCNCFGHEQAIAEYVMAAILGARIPLRAADASLRQGKWLFRSGSTSTVHGEIGGLTVGLLGYGHIGRAIARRARAFGMRVLAANRSVVATGEDVDAYFSLRQLDDFYGSADFIVVSLPLTDETRSFVGEQAFSRMRQEATIINVGRGPVIDEQALYDALAARRIGGAIIDTWYRYPDKDDGPTLPSRLPFERLDNIVMTPHMSGWTNGTIRRRAQTMAANIDAYFSGGRCMNIVHEAEETDVA</sequence>
<evidence type="ECO:0000256" key="1">
    <source>
        <dbReference type="ARBA" id="ARBA00023002"/>
    </source>
</evidence>
<dbReference type="Pfam" id="PF00389">
    <property type="entry name" value="2-Hacid_dh"/>
    <property type="match status" value="1"/>
</dbReference>
<dbReference type="InterPro" id="IPR006139">
    <property type="entry name" value="D-isomer_2_OHA_DH_cat_dom"/>
</dbReference>
<keyword evidence="7" id="KW-1185">Reference proteome</keyword>
<comment type="caution">
    <text evidence="6">The sequence shown here is derived from an EMBL/GenBank/DDBJ whole genome shotgun (WGS) entry which is preliminary data.</text>
</comment>
<proteinExistence type="inferred from homology"/>
<dbReference type="SUPFAM" id="SSF51735">
    <property type="entry name" value="NAD(P)-binding Rossmann-fold domains"/>
    <property type="match status" value="1"/>
</dbReference>
<evidence type="ECO:0000256" key="2">
    <source>
        <dbReference type="ARBA" id="ARBA00023027"/>
    </source>
</evidence>
<dbReference type="CDD" id="cd12165">
    <property type="entry name" value="2-Hacid_dh_6"/>
    <property type="match status" value="1"/>
</dbReference>
<evidence type="ECO:0000313" key="6">
    <source>
        <dbReference type="EMBL" id="GAB1584158.1"/>
    </source>
</evidence>
<dbReference type="InterPro" id="IPR036291">
    <property type="entry name" value="NAD(P)-bd_dom_sf"/>
</dbReference>
<accession>A0ABQ0H5G9</accession>
<evidence type="ECO:0000259" key="5">
    <source>
        <dbReference type="Pfam" id="PF02826"/>
    </source>
</evidence>
<evidence type="ECO:0000256" key="3">
    <source>
        <dbReference type="RuleBase" id="RU003719"/>
    </source>
</evidence>
<protein>
    <submittedName>
        <fullName evidence="6">2-hydroxyacid dehydrogenase</fullName>
    </submittedName>
</protein>
<dbReference type="PANTHER" id="PTHR10996:SF178">
    <property type="entry name" value="2-HYDROXYACID DEHYDROGENASE YGL185C-RELATED"/>
    <property type="match status" value="1"/>
</dbReference>
<evidence type="ECO:0000259" key="4">
    <source>
        <dbReference type="Pfam" id="PF00389"/>
    </source>
</evidence>
<dbReference type="PANTHER" id="PTHR10996">
    <property type="entry name" value="2-HYDROXYACID DEHYDROGENASE-RELATED"/>
    <property type="match status" value="1"/>
</dbReference>
<dbReference type="EMBL" id="BAAFZP010000002">
    <property type="protein sequence ID" value="GAB1584158.1"/>
    <property type="molecule type" value="Genomic_DNA"/>
</dbReference>
<gene>
    <name evidence="6" type="ORF">PPNSA23_41010</name>
</gene>
<dbReference type="Gene3D" id="3.40.50.720">
    <property type="entry name" value="NAD(P)-binding Rossmann-like Domain"/>
    <property type="match status" value="2"/>
</dbReference>
<reference evidence="6 7" key="1">
    <citation type="submission" date="2024-10" db="EMBL/GenBank/DDBJ databases">
        <title>Isolation, draft genome sequencing and identification of Phyllobacterium sp. NSA23, isolated from leaf soil.</title>
        <authorList>
            <person name="Akita H."/>
        </authorList>
    </citation>
    <scope>NUCLEOTIDE SEQUENCE [LARGE SCALE GENOMIC DNA]</scope>
    <source>
        <strain evidence="6 7">NSA23</strain>
    </source>
</reference>
<dbReference type="Pfam" id="PF02826">
    <property type="entry name" value="2-Hacid_dh_C"/>
    <property type="match status" value="1"/>
</dbReference>
<dbReference type="InterPro" id="IPR006140">
    <property type="entry name" value="D-isomer_DH_NAD-bd"/>
</dbReference>
<feature type="domain" description="D-isomer specific 2-hydroxyacid dehydrogenase NAD-binding" evidence="5">
    <location>
        <begin position="43"/>
        <end position="229"/>
    </location>
</feature>
<keyword evidence="2" id="KW-0520">NAD</keyword>
<organism evidence="6 7">
    <name type="scientific">Phyllobacterium phragmitis</name>
    <dbReference type="NCBI Taxonomy" id="2670329"/>
    <lineage>
        <taxon>Bacteria</taxon>
        <taxon>Pseudomonadati</taxon>
        <taxon>Pseudomonadota</taxon>
        <taxon>Alphaproteobacteria</taxon>
        <taxon>Hyphomicrobiales</taxon>
        <taxon>Phyllobacteriaceae</taxon>
        <taxon>Phyllobacterium</taxon>
    </lineage>
</organism>